<organism evidence="1">
    <name type="scientific">marine sediment metagenome</name>
    <dbReference type="NCBI Taxonomy" id="412755"/>
    <lineage>
        <taxon>unclassified sequences</taxon>
        <taxon>metagenomes</taxon>
        <taxon>ecological metagenomes</taxon>
    </lineage>
</organism>
<reference evidence="1" key="1">
    <citation type="journal article" date="2015" name="Nature">
        <title>Complex archaea that bridge the gap between prokaryotes and eukaryotes.</title>
        <authorList>
            <person name="Spang A."/>
            <person name="Saw J.H."/>
            <person name="Jorgensen S.L."/>
            <person name="Zaremba-Niedzwiedzka K."/>
            <person name="Martijn J."/>
            <person name="Lind A.E."/>
            <person name="van Eijk R."/>
            <person name="Schleper C."/>
            <person name="Guy L."/>
            <person name="Ettema T.J."/>
        </authorList>
    </citation>
    <scope>NUCLEOTIDE SEQUENCE</scope>
</reference>
<gene>
    <name evidence="1" type="ORF">LCGC14_1831870</name>
</gene>
<protein>
    <submittedName>
        <fullName evidence="1">Uncharacterized protein</fullName>
    </submittedName>
</protein>
<sequence>MKIECLARTVCENCKDRTAVVHLQITRVEFNLCKVCVAEMEGQLNEVKQML</sequence>
<dbReference type="EMBL" id="LAZR01018105">
    <property type="protein sequence ID" value="KKL97699.1"/>
    <property type="molecule type" value="Genomic_DNA"/>
</dbReference>
<name>A0A0F9GFS6_9ZZZZ</name>
<proteinExistence type="predicted"/>
<comment type="caution">
    <text evidence="1">The sequence shown here is derived from an EMBL/GenBank/DDBJ whole genome shotgun (WGS) entry which is preliminary data.</text>
</comment>
<dbReference type="AlphaFoldDB" id="A0A0F9GFS6"/>
<evidence type="ECO:0000313" key="1">
    <source>
        <dbReference type="EMBL" id="KKL97699.1"/>
    </source>
</evidence>
<accession>A0A0F9GFS6</accession>